<keyword evidence="2" id="KW-1185">Reference proteome</keyword>
<dbReference type="Proteomes" id="UP000824540">
    <property type="component" value="Unassembled WGS sequence"/>
</dbReference>
<sequence length="65" mass="7190">SLTSFMFPSCLVLWTSSDGLPRNKEWGVSHEGTQRCMTPGQGSLNGGREDSVLFDCDTRYPSSEM</sequence>
<evidence type="ECO:0000313" key="1">
    <source>
        <dbReference type="EMBL" id="KAG9331415.1"/>
    </source>
</evidence>
<dbReference type="EMBL" id="JAFBMS010000340">
    <property type="protein sequence ID" value="KAG9331415.1"/>
    <property type="molecule type" value="Genomic_DNA"/>
</dbReference>
<organism evidence="1 2">
    <name type="scientific">Albula glossodonta</name>
    <name type="common">roundjaw bonefish</name>
    <dbReference type="NCBI Taxonomy" id="121402"/>
    <lineage>
        <taxon>Eukaryota</taxon>
        <taxon>Metazoa</taxon>
        <taxon>Chordata</taxon>
        <taxon>Craniata</taxon>
        <taxon>Vertebrata</taxon>
        <taxon>Euteleostomi</taxon>
        <taxon>Actinopterygii</taxon>
        <taxon>Neopterygii</taxon>
        <taxon>Teleostei</taxon>
        <taxon>Albuliformes</taxon>
        <taxon>Albulidae</taxon>
        <taxon>Albula</taxon>
    </lineage>
</organism>
<protein>
    <submittedName>
        <fullName evidence="1">Uncharacterized protein</fullName>
    </submittedName>
</protein>
<gene>
    <name evidence="1" type="ORF">JZ751_019174</name>
</gene>
<accession>A0A8T2MTJ2</accession>
<proteinExistence type="predicted"/>
<comment type="caution">
    <text evidence="1">The sequence shown here is derived from an EMBL/GenBank/DDBJ whole genome shotgun (WGS) entry which is preliminary data.</text>
</comment>
<name>A0A8T2MTJ2_9TELE</name>
<dbReference type="AlphaFoldDB" id="A0A8T2MTJ2"/>
<evidence type="ECO:0000313" key="2">
    <source>
        <dbReference type="Proteomes" id="UP000824540"/>
    </source>
</evidence>
<feature type="non-terminal residue" evidence="1">
    <location>
        <position position="1"/>
    </location>
</feature>
<reference evidence="1" key="1">
    <citation type="thesis" date="2021" institute="BYU ScholarsArchive" country="Provo, UT, USA">
        <title>Applications of and Algorithms for Genome Assembly and Genomic Analyses with an Emphasis on Marine Teleosts.</title>
        <authorList>
            <person name="Pickett B.D."/>
        </authorList>
    </citation>
    <scope>NUCLEOTIDE SEQUENCE</scope>
    <source>
        <strain evidence="1">HI-2016</strain>
    </source>
</reference>